<keyword evidence="2" id="KW-1185">Reference proteome</keyword>
<sequence>SWHVHCVFVQCPFPRHCAASHGLSLISLYNLVFASPNCSAWFAIYQLETVSLSCRNGCSLLGEKEMKGLSGFLLSRMIWMSPRPEVKPCYSKLI</sequence>
<reference evidence="1" key="1">
    <citation type="submission" date="2025-08" db="UniProtKB">
        <authorList>
            <consortium name="Ensembl"/>
        </authorList>
    </citation>
    <scope>IDENTIFICATION</scope>
</reference>
<name>A0A8C3X403_9CETA</name>
<dbReference type="AlphaFoldDB" id="A0A8C3X403"/>
<evidence type="ECO:0000313" key="2">
    <source>
        <dbReference type="Proteomes" id="UP000694540"/>
    </source>
</evidence>
<evidence type="ECO:0000313" key="1">
    <source>
        <dbReference type="Ensembl" id="ENSCWAP00000021812.1"/>
    </source>
</evidence>
<organism evidence="1 2">
    <name type="scientific">Catagonus wagneri</name>
    <name type="common">Chacoan peccary</name>
    <dbReference type="NCBI Taxonomy" id="51154"/>
    <lineage>
        <taxon>Eukaryota</taxon>
        <taxon>Metazoa</taxon>
        <taxon>Chordata</taxon>
        <taxon>Craniata</taxon>
        <taxon>Vertebrata</taxon>
        <taxon>Euteleostomi</taxon>
        <taxon>Mammalia</taxon>
        <taxon>Eutheria</taxon>
        <taxon>Laurasiatheria</taxon>
        <taxon>Artiodactyla</taxon>
        <taxon>Suina</taxon>
        <taxon>Tayassuidae</taxon>
        <taxon>Catagonus</taxon>
    </lineage>
</organism>
<dbReference type="Ensembl" id="ENSCWAT00000023658.1">
    <property type="protein sequence ID" value="ENSCWAP00000021812.1"/>
    <property type="gene ID" value="ENSCWAG00000016666.1"/>
</dbReference>
<accession>A0A8C3X403</accession>
<proteinExistence type="predicted"/>
<protein>
    <submittedName>
        <fullName evidence="1">Uncharacterized protein</fullName>
    </submittedName>
</protein>
<reference evidence="1" key="2">
    <citation type="submission" date="2025-09" db="UniProtKB">
        <authorList>
            <consortium name="Ensembl"/>
        </authorList>
    </citation>
    <scope>IDENTIFICATION</scope>
</reference>
<dbReference type="Proteomes" id="UP000694540">
    <property type="component" value="Unplaced"/>
</dbReference>